<dbReference type="InterPro" id="IPR014729">
    <property type="entry name" value="Rossmann-like_a/b/a_fold"/>
</dbReference>
<dbReference type="Pfam" id="PF00582">
    <property type="entry name" value="Usp"/>
    <property type="match status" value="1"/>
</dbReference>
<sequence>MTGEPPTTGDVVVAVTDRPEGAAALAWALERARSLGLGVQAVPLTSDAPSTPVHVSQEVRRTVEEGARQAGVAAHLHHPDPDVAEQLIALSAAGADVVVLPVRKRSATMKYLMGSIAQRVIGEAACPVVTVRS</sequence>
<organism evidence="3 4">
    <name type="scientific">Kineococcus endophyticus</name>
    <dbReference type="NCBI Taxonomy" id="1181883"/>
    <lineage>
        <taxon>Bacteria</taxon>
        <taxon>Bacillati</taxon>
        <taxon>Actinomycetota</taxon>
        <taxon>Actinomycetes</taxon>
        <taxon>Kineosporiales</taxon>
        <taxon>Kineosporiaceae</taxon>
        <taxon>Kineococcus</taxon>
    </lineage>
</organism>
<evidence type="ECO:0000313" key="4">
    <source>
        <dbReference type="Proteomes" id="UP001555826"/>
    </source>
</evidence>
<dbReference type="InterPro" id="IPR006016">
    <property type="entry name" value="UspA"/>
</dbReference>
<dbReference type="EMBL" id="JBFNQN010000008">
    <property type="protein sequence ID" value="MEW9265534.1"/>
    <property type="molecule type" value="Genomic_DNA"/>
</dbReference>
<gene>
    <name evidence="3" type="ORF">AB1207_12310</name>
</gene>
<evidence type="ECO:0000256" key="1">
    <source>
        <dbReference type="ARBA" id="ARBA00008791"/>
    </source>
</evidence>
<keyword evidence="4" id="KW-1185">Reference proteome</keyword>
<feature type="domain" description="UspA" evidence="2">
    <location>
        <begin position="11"/>
        <end position="132"/>
    </location>
</feature>
<dbReference type="Proteomes" id="UP001555826">
    <property type="component" value="Unassembled WGS sequence"/>
</dbReference>
<protein>
    <submittedName>
        <fullName evidence="3">Universal stress protein</fullName>
    </submittedName>
</protein>
<dbReference type="RefSeq" id="WP_367638657.1">
    <property type="nucleotide sequence ID" value="NZ_JBFNQN010000008.1"/>
</dbReference>
<dbReference type="InterPro" id="IPR006015">
    <property type="entry name" value="Universal_stress_UspA"/>
</dbReference>
<accession>A0ABV3P7C9</accession>
<proteinExistence type="inferred from homology"/>
<reference evidence="3 4" key="1">
    <citation type="submission" date="2024-07" db="EMBL/GenBank/DDBJ databases">
        <authorList>
            <person name="Thanompreechachai J."/>
            <person name="Duangmal K."/>
        </authorList>
    </citation>
    <scope>NUCLEOTIDE SEQUENCE [LARGE SCALE GENOMIC DNA]</scope>
    <source>
        <strain evidence="3 4">KCTC 19886</strain>
    </source>
</reference>
<dbReference type="CDD" id="cd00293">
    <property type="entry name" value="USP-like"/>
    <property type="match status" value="1"/>
</dbReference>
<dbReference type="SUPFAM" id="SSF52402">
    <property type="entry name" value="Adenine nucleotide alpha hydrolases-like"/>
    <property type="match status" value="1"/>
</dbReference>
<evidence type="ECO:0000259" key="2">
    <source>
        <dbReference type="Pfam" id="PF00582"/>
    </source>
</evidence>
<comment type="caution">
    <text evidence="3">The sequence shown here is derived from an EMBL/GenBank/DDBJ whole genome shotgun (WGS) entry which is preliminary data.</text>
</comment>
<name>A0ABV3P7C9_9ACTN</name>
<dbReference type="PRINTS" id="PR01438">
    <property type="entry name" value="UNVRSLSTRESS"/>
</dbReference>
<dbReference type="Gene3D" id="3.40.50.620">
    <property type="entry name" value="HUPs"/>
    <property type="match status" value="1"/>
</dbReference>
<comment type="similarity">
    <text evidence="1">Belongs to the universal stress protein A family.</text>
</comment>
<evidence type="ECO:0000313" key="3">
    <source>
        <dbReference type="EMBL" id="MEW9265534.1"/>
    </source>
</evidence>